<proteinExistence type="inferred from homology"/>
<dbReference type="PRINTS" id="PR00080">
    <property type="entry name" value="SDRFAMILY"/>
</dbReference>
<organism evidence="5 6">
    <name type="scientific">Powellomyces hirtus</name>
    <dbReference type="NCBI Taxonomy" id="109895"/>
    <lineage>
        <taxon>Eukaryota</taxon>
        <taxon>Fungi</taxon>
        <taxon>Fungi incertae sedis</taxon>
        <taxon>Chytridiomycota</taxon>
        <taxon>Chytridiomycota incertae sedis</taxon>
        <taxon>Chytridiomycetes</taxon>
        <taxon>Spizellomycetales</taxon>
        <taxon>Powellomycetaceae</taxon>
        <taxon>Powellomyces</taxon>
    </lineage>
</organism>
<feature type="transmembrane region" description="Helical" evidence="4">
    <location>
        <begin position="21"/>
        <end position="48"/>
    </location>
</feature>
<dbReference type="PANTHER" id="PTHR43086">
    <property type="entry name" value="VERY-LONG-CHAIN 3-OXOOACYL-COA REDUCTASE"/>
    <property type="match status" value="1"/>
</dbReference>
<evidence type="ECO:0008006" key="7">
    <source>
        <dbReference type="Google" id="ProtNLM"/>
    </source>
</evidence>
<dbReference type="Pfam" id="PF00106">
    <property type="entry name" value="adh_short"/>
    <property type="match status" value="1"/>
</dbReference>
<keyword evidence="4" id="KW-1133">Transmembrane helix</keyword>
<dbReference type="SUPFAM" id="SSF51735">
    <property type="entry name" value="NAD(P)-binding Rossmann-fold domains"/>
    <property type="match status" value="1"/>
</dbReference>
<dbReference type="Proteomes" id="UP000318582">
    <property type="component" value="Unassembled WGS sequence"/>
</dbReference>
<keyword evidence="2" id="KW-0560">Oxidoreductase</keyword>
<reference evidence="5 6" key="1">
    <citation type="journal article" date="2019" name="Sci. Rep.">
        <title>Comparative genomics of chytrid fungi reveal insights into the obligate biotrophic and pathogenic lifestyle of Synchytrium endobioticum.</title>
        <authorList>
            <person name="van de Vossenberg B.T.L.H."/>
            <person name="Warris S."/>
            <person name="Nguyen H.D.T."/>
            <person name="van Gent-Pelzer M.P.E."/>
            <person name="Joly D.L."/>
            <person name="van de Geest H.C."/>
            <person name="Bonants P.J.M."/>
            <person name="Smith D.S."/>
            <person name="Levesque C.A."/>
            <person name="van der Lee T.A.J."/>
        </authorList>
    </citation>
    <scope>NUCLEOTIDE SEQUENCE [LARGE SCALE GENOMIC DNA]</scope>
    <source>
        <strain evidence="5 6">CBS 809.83</strain>
    </source>
</reference>
<dbReference type="GO" id="GO:0030497">
    <property type="term" value="P:fatty acid elongation"/>
    <property type="evidence" value="ECO:0007669"/>
    <property type="project" value="TreeGrafter"/>
</dbReference>
<dbReference type="PANTHER" id="PTHR43086:SF2">
    <property type="entry name" value="HYDROXYSTEROID DEHYDROGENASE-LIKE PROTEIN 1"/>
    <property type="match status" value="1"/>
</dbReference>
<dbReference type="InterPro" id="IPR036291">
    <property type="entry name" value="NAD(P)-bd_dom_sf"/>
</dbReference>
<dbReference type="EMBL" id="QEAQ01000018">
    <property type="protein sequence ID" value="TPX60145.1"/>
    <property type="molecule type" value="Genomic_DNA"/>
</dbReference>
<name>A0A507EA22_9FUNG</name>
<evidence type="ECO:0000256" key="1">
    <source>
        <dbReference type="ARBA" id="ARBA00022857"/>
    </source>
</evidence>
<sequence>MVSTSCITHTLLGTDFPRLNLLTLSSVLGLLLLTKLTLSFTGVIYRAYLRPATDLRKYGAKQGAYAVVTGASDGIGKEFALQLAKKGFNLILMARTKSKLDEVANQAKALGVTAVVHPFDFANAKEETYAELNAVLAKHEIGVLVNNVAVNHEIPIAFADESATLLRDIVEVDIAAQVRLTRTILPTMLAHKRGLILNVGSVAGLVPSPYLATYSGAKAFFRTWSRALAVECRPKNVHVQHVKTYFVQTAMSKIRKASFIAPAPKHYVASVLKSAGQDTDDAPYPAHALLTWALETLVPESIAIKKSGDMHVDIRKRALRKKERLAKSQ</sequence>
<keyword evidence="6" id="KW-1185">Reference proteome</keyword>
<dbReference type="STRING" id="109895.A0A507EA22"/>
<dbReference type="InterPro" id="IPR002347">
    <property type="entry name" value="SDR_fam"/>
</dbReference>
<dbReference type="Gene3D" id="3.40.50.720">
    <property type="entry name" value="NAD(P)-binding Rossmann-like Domain"/>
    <property type="match status" value="1"/>
</dbReference>
<dbReference type="CDD" id="cd05356">
    <property type="entry name" value="17beta-HSD1_like_SDR_c"/>
    <property type="match status" value="1"/>
</dbReference>
<dbReference type="PIRSF" id="PIRSF000126">
    <property type="entry name" value="11-beta-HSD1"/>
    <property type="match status" value="1"/>
</dbReference>
<gene>
    <name evidence="5" type="ORF">PhCBS80983_g02023</name>
</gene>
<dbReference type="GO" id="GO:0005783">
    <property type="term" value="C:endoplasmic reticulum"/>
    <property type="evidence" value="ECO:0007669"/>
    <property type="project" value="TreeGrafter"/>
</dbReference>
<evidence type="ECO:0000313" key="6">
    <source>
        <dbReference type="Proteomes" id="UP000318582"/>
    </source>
</evidence>
<evidence type="ECO:0000256" key="4">
    <source>
        <dbReference type="SAM" id="Phobius"/>
    </source>
</evidence>
<dbReference type="GO" id="GO:0016491">
    <property type="term" value="F:oxidoreductase activity"/>
    <property type="evidence" value="ECO:0007669"/>
    <property type="project" value="UniProtKB-KW"/>
</dbReference>
<comment type="similarity">
    <text evidence="3">Belongs to the short-chain dehydrogenases/reductases (SDR) family.</text>
</comment>
<evidence type="ECO:0000256" key="2">
    <source>
        <dbReference type="ARBA" id="ARBA00023002"/>
    </source>
</evidence>
<dbReference type="PRINTS" id="PR00081">
    <property type="entry name" value="GDHRDH"/>
</dbReference>
<keyword evidence="1" id="KW-0521">NADP</keyword>
<keyword evidence="4" id="KW-0472">Membrane</keyword>
<evidence type="ECO:0000313" key="5">
    <source>
        <dbReference type="EMBL" id="TPX60145.1"/>
    </source>
</evidence>
<keyword evidence="4" id="KW-0812">Transmembrane</keyword>
<dbReference type="AlphaFoldDB" id="A0A507EA22"/>
<accession>A0A507EA22</accession>
<comment type="caution">
    <text evidence="5">The sequence shown here is derived from an EMBL/GenBank/DDBJ whole genome shotgun (WGS) entry which is preliminary data.</text>
</comment>
<evidence type="ECO:0000256" key="3">
    <source>
        <dbReference type="RuleBase" id="RU000363"/>
    </source>
</evidence>
<protein>
    <recommendedName>
        <fullName evidence="7">Very-long-chain 3-oxoacyl-CoA reductase</fullName>
    </recommendedName>
</protein>